<dbReference type="RefSeq" id="WP_057770467.1">
    <property type="nucleotide sequence ID" value="NZ_JQAT01000005.1"/>
</dbReference>
<dbReference type="PATRIC" id="fig|81857.3.peg.1825"/>
<evidence type="ECO:0000313" key="4">
    <source>
        <dbReference type="Proteomes" id="UP000051751"/>
    </source>
</evidence>
<protein>
    <submittedName>
        <fullName evidence="2">Uncharacterized protein</fullName>
    </submittedName>
</protein>
<evidence type="ECO:0000313" key="1">
    <source>
        <dbReference type="EMBL" id="KRN27968.1"/>
    </source>
</evidence>
<dbReference type="Proteomes" id="UP000051751">
    <property type="component" value="Unassembled WGS sequence"/>
</dbReference>
<proteinExistence type="predicted"/>
<comment type="caution">
    <text evidence="2">The sequence shown here is derived from an EMBL/GenBank/DDBJ whole genome shotgun (WGS) entry which is preliminary data.</text>
</comment>
<name>A0A0R2FQ27_9LACO</name>
<dbReference type="EMBL" id="JQAT01000005">
    <property type="protein sequence ID" value="KRN27968.1"/>
    <property type="molecule type" value="Genomic_DNA"/>
</dbReference>
<dbReference type="OrthoDB" id="1550853at2"/>
<gene>
    <name evidence="1" type="ORF">IV38_GL001809</name>
    <name evidence="2" type="ORF">IV40_GL001747</name>
</gene>
<dbReference type="AlphaFoldDB" id="A0A0R2FQ27"/>
<organism evidence="2 3">
    <name type="scientific">Lactobacillus selangorensis</name>
    <dbReference type="NCBI Taxonomy" id="81857"/>
    <lineage>
        <taxon>Bacteria</taxon>
        <taxon>Bacillati</taxon>
        <taxon>Bacillota</taxon>
        <taxon>Bacilli</taxon>
        <taxon>Lactobacillales</taxon>
        <taxon>Lactobacillaceae</taxon>
        <taxon>Lactobacillus</taxon>
    </lineage>
</organism>
<accession>A0A0R2FQ27</accession>
<dbReference type="Proteomes" id="UP000051645">
    <property type="component" value="Unassembled WGS sequence"/>
</dbReference>
<dbReference type="STRING" id="81857.IV38_GL001809"/>
<dbReference type="EMBL" id="JQAZ01000006">
    <property type="protein sequence ID" value="KRN30561.1"/>
    <property type="molecule type" value="Genomic_DNA"/>
</dbReference>
<sequence>MLKKLPPQIKIYEAYSAIADGHVEIQSENEAHVLSSNEKRQYLVQWQGSTYTSNDAATYWQGYPGYPIIAVWLLQHKIPFDDQIVAFFEDVNWHELNSKHKRNYAAAIADFMADRSAAKKPIKTAIQADLDAISQLDMTVKRNRTPIVEKTD</sequence>
<keyword evidence="3" id="KW-1185">Reference proteome</keyword>
<evidence type="ECO:0000313" key="3">
    <source>
        <dbReference type="Proteomes" id="UP000051645"/>
    </source>
</evidence>
<evidence type="ECO:0000313" key="2">
    <source>
        <dbReference type="EMBL" id="KRN30561.1"/>
    </source>
</evidence>
<reference evidence="3 4" key="1">
    <citation type="journal article" date="2015" name="Genome Announc.">
        <title>Expanding the biotechnology potential of lactobacilli through comparative genomics of 213 strains and associated genera.</title>
        <authorList>
            <person name="Sun Z."/>
            <person name="Harris H.M."/>
            <person name="McCann A."/>
            <person name="Guo C."/>
            <person name="Argimon S."/>
            <person name="Zhang W."/>
            <person name="Yang X."/>
            <person name="Jeffery I.B."/>
            <person name="Cooney J.C."/>
            <person name="Kagawa T.F."/>
            <person name="Liu W."/>
            <person name="Song Y."/>
            <person name="Salvetti E."/>
            <person name="Wrobel A."/>
            <person name="Rasinkangas P."/>
            <person name="Parkhill J."/>
            <person name="Rea M.C."/>
            <person name="O'Sullivan O."/>
            <person name="Ritari J."/>
            <person name="Douillard F.P."/>
            <person name="Paul Ross R."/>
            <person name="Yang R."/>
            <person name="Briner A.E."/>
            <person name="Felis G.E."/>
            <person name="de Vos W.M."/>
            <person name="Barrangou R."/>
            <person name="Klaenhammer T.R."/>
            <person name="Caufield P.W."/>
            <person name="Cui Y."/>
            <person name="Zhang H."/>
            <person name="O'Toole P.W."/>
        </authorList>
    </citation>
    <scope>NUCLEOTIDE SEQUENCE [LARGE SCALE GENOMIC DNA]</scope>
    <source>
        <strain evidence="1 4">ATCC BAA-66</strain>
        <strain evidence="2 3">DSM 13344</strain>
    </source>
</reference>